<dbReference type="RefSeq" id="WP_343764303.1">
    <property type="nucleotide sequence ID" value="NZ_BAAAFG010000005.1"/>
</dbReference>
<feature type="chain" id="PRO_5047361324" description="OmpH family outer membrane protein" evidence="2">
    <location>
        <begin position="21"/>
        <end position="152"/>
    </location>
</feature>
<reference evidence="4" key="1">
    <citation type="journal article" date="2019" name="Int. J. Syst. Evol. Microbiol.">
        <title>The Global Catalogue of Microorganisms (GCM) 10K type strain sequencing project: providing services to taxonomists for standard genome sequencing and annotation.</title>
        <authorList>
            <consortium name="The Broad Institute Genomics Platform"/>
            <consortium name="The Broad Institute Genome Sequencing Center for Infectious Disease"/>
            <person name="Wu L."/>
            <person name="Ma J."/>
        </authorList>
    </citation>
    <scope>NUCLEOTIDE SEQUENCE [LARGE SCALE GENOMIC DNA]</scope>
    <source>
        <strain evidence="4">JCM 16082</strain>
    </source>
</reference>
<evidence type="ECO:0000313" key="4">
    <source>
        <dbReference type="Proteomes" id="UP001500507"/>
    </source>
</evidence>
<evidence type="ECO:0000256" key="1">
    <source>
        <dbReference type="SAM" id="MobiDB-lite"/>
    </source>
</evidence>
<feature type="signal peptide" evidence="2">
    <location>
        <begin position="1"/>
        <end position="20"/>
    </location>
</feature>
<evidence type="ECO:0000256" key="2">
    <source>
        <dbReference type="SAM" id="SignalP"/>
    </source>
</evidence>
<feature type="region of interest" description="Disordered" evidence="1">
    <location>
        <begin position="119"/>
        <end position="152"/>
    </location>
</feature>
<name>A0ABP3XQT8_9FLAO</name>
<evidence type="ECO:0008006" key="5">
    <source>
        <dbReference type="Google" id="ProtNLM"/>
    </source>
</evidence>
<organism evidence="3 4">
    <name type="scientific">Gangjinia marincola</name>
    <dbReference type="NCBI Taxonomy" id="578463"/>
    <lineage>
        <taxon>Bacteria</taxon>
        <taxon>Pseudomonadati</taxon>
        <taxon>Bacteroidota</taxon>
        <taxon>Flavobacteriia</taxon>
        <taxon>Flavobacteriales</taxon>
        <taxon>Flavobacteriaceae</taxon>
        <taxon>Gangjinia</taxon>
    </lineage>
</organism>
<gene>
    <name evidence="3" type="ORF">GCM10009117_08390</name>
</gene>
<comment type="caution">
    <text evidence="3">The sequence shown here is derived from an EMBL/GenBank/DDBJ whole genome shotgun (WGS) entry which is preliminary data.</text>
</comment>
<keyword evidence="4" id="KW-1185">Reference proteome</keyword>
<feature type="compositionally biased region" description="Basic and acidic residues" evidence="1">
    <location>
        <begin position="135"/>
        <end position="152"/>
    </location>
</feature>
<feature type="compositionally biased region" description="Basic and acidic residues" evidence="1">
    <location>
        <begin position="119"/>
        <end position="128"/>
    </location>
</feature>
<keyword evidence="2" id="KW-0732">Signal</keyword>
<sequence length="152" mass="17821">MKKHGLMLVVFLSAVLALQAQDPFLQKGDLAKDEQARELVKKYDAELGLRAEQRMKMAIKIEEFLIDRENVMNSRKTEEAKLDALYELQKAEEASMRNILTGNQYPLYLEVREKIQPLKMVNNEEKKSSSKSMKKKNDLRKMDEDEMKRKQQ</sequence>
<protein>
    <recommendedName>
        <fullName evidence="5">OmpH family outer membrane protein</fullName>
    </recommendedName>
</protein>
<accession>A0ABP3XQT8</accession>
<proteinExistence type="predicted"/>
<dbReference type="EMBL" id="BAAAFG010000005">
    <property type="protein sequence ID" value="GAA0871693.1"/>
    <property type="molecule type" value="Genomic_DNA"/>
</dbReference>
<dbReference type="Proteomes" id="UP001500507">
    <property type="component" value="Unassembled WGS sequence"/>
</dbReference>
<evidence type="ECO:0000313" key="3">
    <source>
        <dbReference type="EMBL" id="GAA0871693.1"/>
    </source>
</evidence>